<dbReference type="SUPFAM" id="SSF48029">
    <property type="entry name" value="FliG"/>
    <property type="match status" value="2"/>
</dbReference>
<keyword evidence="14" id="KW-0969">Cilium</keyword>
<feature type="domain" description="Flagellar motor switch protein FliG C-terminal" evidence="11">
    <location>
        <begin position="245"/>
        <end position="356"/>
    </location>
</feature>
<evidence type="ECO:0000256" key="8">
    <source>
        <dbReference type="ARBA" id="ARBA00023136"/>
    </source>
</evidence>
<keyword evidence="7" id="KW-0283">Flagellar rotation</keyword>
<evidence type="ECO:0000256" key="1">
    <source>
        <dbReference type="ARBA" id="ARBA00004117"/>
    </source>
</evidence>
<evidence type="ECO:0000259" key="11">
    <source>
        <dbReference type="Pfam" id="PF01706"/>
    </source>
</evidence>
<feature type="domain" description="Flagellar motor switch protein FliG middle" evidence="12">
    <location>
        <begin position="144"/>
        <end position="217"/>
    </location>
</feature>
<evidence type="ECO:0000256" key="2">
    <source>
        <dbReference type="ARBA" id="ARBA00004413"/>
    </source>
</evidence>
<evidence type="ECO:0000259" key="13">
    <source>
        <dbReference type="Pfam" id="PF14842"/>
    </source>
</evidence>
<sequence length="363" mass="38726">MQETNTLIQVAPGAAPVTDQTNNDAPRVIPRALSNRQKAAVVVRLLLNDGADIPLEDLPDDLQEKLTHQLGEMGLVDRVTLDAVAQEFAEALDGVGLSFPHGLASALDAVDGKIAPAAAARLRKVAGVRQIGDPWQRLREIPAEELAEMAQAESTEIAAVMLSKLETAKAAQLLGQLPGPIARRITYAVSKTANVTPEAVERIGWSLAAQLDQKPSQAFADGPGARVGAILNQSTASTRDGLLTALDEEDADFASVVRHSIFTFAHIPTRILPRDVPAVLRGVDQAVLVTALAGASTDEDQKTVEFLLSNMSSRMADNLREEIGERGKVKQSDAEDAMTQIVGAIRTLADEGTIMLIEEESEE</sequence>
<evidence type="ECO:0000313" key="15">
    <source>
        <dbReference type="Proteomes" id="UP000051260"/>
    </source>
</evidence>
<organism evidence="14 15">
    <name type="scientific">Ruegeria denitrificans</name>
    <dbReference type="NCBI Taxonomy" id="1715692"/>
    <lineage>
        <taxon>Bacteria</taxon>
        <taxon>Pseudomonadati</taxon>
        <taxon>Pseudomonadota</taxon>
        <taxon>Alphaproteobacteria</taxon>
        <taxon>Rhodobacterales</taxon>
        <taxon>Roseobacteraceae</taxon>
        <taxon>Ruegeria</taxon>
    </lineage>
</organism>
<dbReference type="GO" id="GO:0005886">
    <property type="term" value="C:plasma membrane"/>
    <property type="evidence" value="ECO:0007669"/>
    <property type="project" value="UniProtKB-SubCell"/>
</dbReference>
<dbReference type="GO" id="GO:0009425">
    <property type="term" value="C:bacterial-type flagellum basal body"/>
    <property type="evidence" value="ECO:0007669"/>
    <property type="project" value="UniProtKB-SubCell"/>
</dbReference>
<feature type="domain" description="Flagellar motor switch protein FliG N-terminal" evidence="13">
    <location>
        <begin position="33"/>
        <end position="127"/>
    </location>
</feature>
<dbReference type="PRINTS" id="PR00954">
    <property type="entry name" value="FLGMOTORFLIG"/>
</dbReference>
<evidence type="ECO:0000259" key="12">
    <source>
        <dbReference type="Pfam" id="PF14841"/>
    </source>
</evidence>
<proteinExistence type="inferred from homology"/>
<dbReference type="Gene3D" id="1.10.220.30">
    <property type="match status" value="3"/>
</dbReference>
<dbReference type="EMBL" id="CYUD01000002">
    <property type="protein sequence ID" value="CUJ89460.1"/>
    <property type="molecule type" value="Genomic_DNA"/>
</dbReference>
<evidence type="ECO:0000256" key="4">
    <source>
        <dbReference type="ARBA" id="ARBA00021870"/>
    </source>
</evidence>
<protein>
    <recommendedName>
        <fullName evidence="4">Flagellar motor switch protein FliG</fullName>
    </recommendedName>
</protein>
<comment type="function">
    <text evidence="10">FliG is one of three proteins (FliG, FliN, FliM) that forms the rotor-mounted switch complex (C ring), located at the base of the basal body. This complex interacts with the CheY and CheZ chemotaxis proteins, in addition to contacting components of the motor that determine the direction of flagellar rotation.</text>
</comment>
<evidence type="ECO:0000256" key="7">
    <source>
        <dbReference type="ARBA" id="ARBA00022779"/>
    </source>
</evidence>
<reference evidence="15" key="1">
    <citation type="submission" date="2015-09" db="EMBL/GenBank/DDBJ databases">
        <authorList>
            <person name="Rodrigo-Torres L."/>
            <person name="Arahal D.R."/>
        </authorList>
    </citation>
    <scope>NUCLEOTIDE SEQUENCE [LARGE SCALE GENOMIC DNA]</scope>
    <source>
        <strain evidence="15">CECT 5091</strain>
    </source>
</reference>
<dbReference type="PANTHER" id="PTHR30534">
    <property type="entry name" value="FLAGELLAR MOTOR SWITCH PROTEIN FLIG"/>
    <property type="match status" value="1"/>
</dbReference>
<name>A0A0P1I4H2_9RHOB</name>
<evidence type="ECO:0000256" key="10">
    <source>
        <dbReference type="ARBA" id="ARBA00025598"/>
    </source>
</evidence>
<dbReference type="GO" id="GO:0003774">
    <property type="term" value="F:cytoskeletal motor activity"/>
    <property type="evidence" value="ECO:0007669"/>
    <property type="project" value="InterPro"/>
</dbReference>
<dbReference type="InterPro" id="IPR032779">
    <property type="entry name" value="FliG_M"/>
</dbReference>
<keyword evidence="15" id="KW-1185">Reference proteome</keyword>
<keyword evidence="6" id="KW-0145">Chemotaxis</keyword>
<keyword evidence="9" id="KW-0975">Bacterial flagellum</keyword>
<evidence type="ECO:0000256" key="6">
    <source>
        <dbReference type="ARBA" id="ARBA00022500"/>
    </source>
</evidence>
<dbReference type="STRING" id="1715692.RUE5091_00875"/>
<keyword evidence="8" id="KW-0472">Membrane</keyword>
<comment type="similarity">
    <text evidence="3">Belongs to the FliG family.</text>
</comment>
<keyword evidence="14" id="KW-0966">Cell projection</keyword>
<dbReference type="InterPro" id="IPR028263">
    <property type="entry name" value="FliG_N"/>
</dbReference>
<dbReference type="InterPro" id="IPR000090">
    <property type="entry name" value="Flg_Motor_Flig"/>
</dbReference>
<dbReference type="Pfam" id="PF14841">
    <property type="entry name" value="FliG_M"/>
    <property type="match status" value="1"/>
</dbReference>
<dbReference type="InterPro" id="IPR023087">
    <property type="entry name" value="Flg_Motor_Flig_C"/>
</dbReference>
<dbReference type="Pfam" id="PF01706">
    <property type="entry name" value="FliG_C"/>
    <property type="match status" value="1"/>
</dbReference>
<dbReference type="PANTHER" id="PTHR30534:SF0">
    <property type="entry name" value="FLAGELLAR MOTOR SWITCH PROTEIN FLIG"/>
    <property type="match status" value="1"/>
</dbReference>
<dbReference type="InterPro" id="IPR011002">
    <property type="entry name" value="FliG_a-hlx"/>
</dbReference>
<keyword evidence="14" id="KW-0282">Flagellum</keyword>
<dbReference type="Proteomes" id="UP000051260">
    <property type="component" value="Unassembled WGS sequence"/>
</dbReference>
<evidence type="ECO:0000256" key="3">
    <source>
        <dbReference type="ARBA" id="ARBA00010299"/>
    </source>
</evidence>
<keyword evidence="5" id="KW-1003">Cell membrane</keyword>
<evidence type="ECO:0000313" key="14">
    <source>
        <dbReference type="EMBL" id="CUJ89460.1"/>
    </source>
</evidence>
<gene>
    <name evidence="14" type="primary">fliG</name>
    <name evidence="14" type="ORF">RUE5091_00875</name>
</gene>
<dbReference type="GO" id="GO:0071973">
    <property type="term" value="P:bacterial-type flagellum-dependent cell motility"/>
    <property type="evidence" value="ECO:0007669"/>
    <property type="project" value="InterPro"/>
</dbReference>
<evidence type="ECO:0000256" key="9">
    <source>
        <dbReference type="ARBA" id="ARBA00023143"/>
    </source>
</evidence>
<dbReference type="Pfam" id="PF14842">
    <property type="entry name" value="FliG_N"/>
    <property type="match status" value="1"/>
</dbReference>
<dbReference type="AlphaFoldDB" id="A0A0P1I4H2"/>
<evidence type="ECO:0000256" key="5">
    <source>
        <dbReference type="ARBA" id="ARBA00022475"/>
    </source>
</evidence>
<comment type="subcellular location">
    <subcellularLocation>
        <location evidence="1">Bacterial flagellum basal body</location>
    </subcellularLocation>
    <subcellularLocation>
        <location evidence="2">Cell membrane</location>
        <topology evidence="2">Peripheral membrane protein</topology>
        <orientation evidence="2">Cytoplasmic side</orientation>
    </subcellularLocation>
</comment>
<dbReference type="GO" id="GO:0006935">
    <property type="term" value="P:chemotaxis"/>
    <property type="evidence" value="ECO:0007669"/>
    <property type="project" value="UniProtKB-KW"/>
</dbReference>
<accession>A0A0P1I4H2</accession>
<dbReference type="OrthoDB" id="7616820at2"/>